<reference evidence="2" key="1">
    <citation type="submission" date="2022-12" db="EMBL/GenBank/DDBJ databases">
        <authorList>
            <person name="Petersen C."/>
        </authorList>
    </citation>
    <scope>NUCLEOTIDE SEQUENCE</scope>
    <source>
        <strain evidence="2">IBT 29495</strain>
    </source>
</reference>
<evidence type="ECO:0000256" key="1">
    <source>
        <dbReference type="SAM" id="MobiDB-lite"/>
    </source>
</evidence>
<comment type="caution">
    <text evidence="2">The sequence shown here is derived from an EMBL/GenBank/DDBJ whole genome shotgun (WGS) entry which is preliminary data.</text>
</comment>
<evidence type="ECO:0000313" key="3">
    <source>
        <dbReference type="Proteomes" id="UP001149954"/>
    </source>
</evidence>
<dbReference type="Proteomes" id="UP001149954">
    <property type="component" value="Unassembled WGS sequence"/>
</dbReference>
<sequence>MGRNKKVGNESPSVTGSGGKSRQIGRLIIIHPSGPGLSPTERSKKKPTLWSQLLSPSLWLHSYNIAKFTIRSNRNTVTSQQVLLIYRTRDESAPSRIRYLSHFIGIGLN</sequence>
<feature type="region of interest" description="Disordered" evidence="1">
    <location>
        <begin position="1"/>
        <end position="25"/>
    </location>
</feature>
<organism evidence="2 3">
    <name type="scientific">Penicillium fimorum</name>
    <dbReference type="NCBI Taxonomy" id="1882269"/>
    <lineage>
        <taxon>Eukaryota</taxon>
        <taxon>Fungi</taxon>
        <taxon>Dikarya</taxon>
        <taxon>Ascomycota</taxon>
        <taxon>Pezizomycotina</taxon>
        <taxon>Eurotiomycetes</taxon>
        <taxon>Eurotiomycetidae</taxon>
        <taxon>Eurotiales</taxon>
        <taxon>Aspergillaceae</taxon>
        <taxon>Penicillium</taxon>
    </lineage>
</organism>
<name>A0A9X0C588_9EURO</name>
<dbReference type="AlphaFoldDB" id="A0A9X0C588"/>
<evidence type="ECO:0000313" key="2">
    <source>
        <dbReference type="EMBL" id="KAJ5502130.1"/>
    </source>
</evidence>
<gene>
    <name evidence="2" type="ORF">N7463_005004</name>
</gene>
<dbReference type="EMBL" id="JAPWDS010000003">
    <property type="protein sequence ID" value="KAJ5502130.1"/>
    <property type="molecule type" value="Genomic_DNA"/>
</dbReference>
<accession>A0A9X0C588</accession>
<reference evidence="2" key="2">
    <citation type="journal article" date="2023" name="IMA Fungus">
        <title>Comparative genomic study of the Penicillium genus elucidates a diverse pangenome and 15 lateral gene transfer events.</title>
        <authorList>
            <person name="Petersen C."/>
            <person name="Sorensen T."/>
            <person name="Nielsen M.R."/>
            <person name="Sondergaard T.E."/>
            <person name="Sorensen J.L."/>
            <person name="Fitzpatrick D.A."/>
            <person name="Frisvad J.C."/>
            <person name="Nielsen K.L."/>
        </authorList>
    </citation>
    <scope>NUCLEOTIDE SEQUENCE</scope>
    <source>
        <strain evidence="2">IBT 29495</strain>
    </source>
</reference>
<dbReference type="OrthoDB" id="10403893at2759"/>
<proteinExistence type="predicted"/>
<protein>
    <submittedName>
        <fullName evidence="2">Uncharacterized protein</fullName>
    </submittedName>
</protein>
<keyword evidence="3" id="KW-1185">Reference proteome</keyword>